<proteinExistence type="predicted"/>
<dbReference type="EMBL" id="JAFBIL020000001">
    <property type="protein sequence ID" value="MBZ2206079.1"/>
    <property type="molecule type" value="Genomic_DNA"/>
</dbReference>
<name>A0ABS7SIP7_9BURK</name>
<evidence type="ECO:0000256" key="1">
    <source>
        <dbReference type="SAM" id="Phobius"/>
    </source>
</evidence>
<feature type="transmembrane region" description="Helical" evidence="1">
    <location>
        <begin position="12"/>
        <end position="32"/>
    </location>
</feature>
<dbReference type="RefSeq" id="WP_223464979.1">
    <property type="nucleotide sequence ID" value="NZ_JAFBIL020000001.1"/>
</dbReference>
<reference evidence="2 3" key="2">
    <citation type="submission" date="2021-08" db="EMBL/GenBank/DDBJ databases">
        <title>Massilia sp. R798.</title>
        <authorList>
            <person name="Baek J.H."/>
            <person name="Jung H.S."/>
            <person name="Kim K.R."/>
            <person name="Jeon C.O."/>
        </authorList>
    </citation>
    <scope>NUCLEOTIDE SEQUENCE [LARGE SCALE GENOMIC DNA]</scope>
    <source>
        <strain evidence="2 3">R798</strain>
    </source>
</reference>
<keyword evidence="1" id="KW-1133">Transmembrane helix</keyword>
<evidence type="ECO:0000313" key="3">
    <source>
        <dbReference type="Proteomes" id="UP000809349"/>
    </source>
</evidence>
<sequence>MTTESDFKRFLTIGSIVVAAGVIASVALVSVIDPYRLYGMKEVAGINQVKPLPTRYQNQIKMHGALKQGADTFILGNSRAELGLNPEHRALGTSAFNLALAGTSMNTGREQLEQLQAEGIKPKRLIVGVEFLDFLVDPNRPRPLREPKPKTPFDELAWQADSLFSIDSLADSLKTLRLQRISDPQSITGRGFNPLLEYNKFARDDGYYSIFQQRAVENAKRFVRLPRGLVNQQSGSSPNLDELRAVLAHAVRDQSDVHLVIYPYHAQILAMFDAAGLASTFDNWKALLLEEVEKVRAANPGARVTLWDFSGYSSYQCEAIPAKGDKKTKTNWYWEAGHFKPALGDLMLARIAGQSGAPASFGFALDQASFADNNARIARERASCAAAQPDIFEHARALVAKARGATGT</sequence>
<keyword evidence="1" id="KW-0812">Transmembrane</keyword>
<organism evidence="2 3">
    <name type="scientific">Massilia soli</name>
    <dbReference type="NCBI Taxonomy" id="2792854"/>
    <lineage>
        <taxon>Bacteria</taxon>
        <taxon>Pseudomonadati</taxon>
        <taxon>Pseudomonadota</taxon>
        <taxon>Betaproteobacteria</taxon>
        <taxon>Burkholderiales</taxon>
        <taxon>Oxalobacteraceae</taxon>
        <taxon>Telluria group</taxon>
        <taxon>Massilia</taxon>
    </lineage>
</organism>
<comment type="caution">
    <text evidence="2">The sequence shown here is derived from an EMBL/GenBank/DDBJ whole genome shotgun (WGS) entry which is preliminary data.</text>
</comment>
<reference evidence="2 3" key="1">
    <citation type="submission" date="2021-01" db="EMBL/GenBank/DDBJ databases">
        <authorList>
            <person name="Ruan W."/>
            <person name="Khan S.A."/>
            <person name="Jeon C.O."/>
        </authorList>
    </citation>
    <scope>NUCLEOTIDE SEQUENCE [LARGE SCALE GENOMIC DNA]</scope>
    <source>
        <strain evidence="2 3">R798</strain>
    </source>
</reference>
<keyword evidence="3" id="KW-1185">Reference proteome</keyword>
<protein>
    <submittedName>
        <fullName evidence="2">Uncharacterized protein</fullName>
    </submittedName>
</protein>
<evidence type="ECO:0000313" key="2">
    <source>
        <dbReference type="EMBL" id="MBZ2206079.1"/>
    </source>
</evidence>
<gene>
    <name evidence="2" type="ORF">I4X03_002265</name>
</gene>
<keyword evidence="1" id="KW-0472">Membrane</keyword>
<accession>A0ABS7SIP7</accession>
<dbReference type="Proteomes" id="UP000809349">
    <property type="component" value="Unassembled WGS sequence"/>
</dbReference>